<dbReference type="InterPro" id="IPR010255">
    <property type="entry name" value="Haem_peroxidase_sf"/>
</dbReference>
<comment type="similarity">
    <text evidence="13">Belongs to the peroxidase family.</text>
</comment>
<evidence type="ECO:0000313" key="17">
    <source>
        <dbReference type="Proteomes" id="UP001187192"/>
    </source>
</evidence>
<evidence type="ECO:0000256" key="12">
    <source>
        <dbReference type="PIRSR" id="PIRSR600823-4"/>
    </source>
</evidence>
<evidence type="ECO:0000256" key="3">
    <source>
        <dbReference type="ARBA" id="ARBA00002322"/>
    </source>
</evidence>
<evidence type="ECO:0000256" key="6">
    <source>
        <dbReference type="ARBA" id="ARBA00022617"/>
    </source>
</evidence>
<comment type="caution">
    <text evidence="16">The sequence shown here is derived from an EMBL/GenBank/DDBJ whole genome shotgun (WGS) entry which is preliminary data.</text>
</comment>
<dbReference type="PANTHER" id="PTHR31388:SF144">
    <property type="entry name" value="PEROXIDASE 67-RELATED"/>
    <property type="match status" value="1"/>
</dbReference>
<keyword evidence="17" id="KW-1185">Reference proteome</keyword>
<feature type="domain" description="Plant heme peroxidase family profile" evidence="15">
    <location>
        <begin position="32"/>
        <end position="78"/>
    </location>
</feature>
<dbReference type="Proteomes" id="UP001187192">
    <property type="component" value="Unassembled WGS sequence"/>
</dbReference>
<feature type="site" description="Transition state stabilizer" evidence="12">
    <location>
        <position position="69"/>
    </location>
</feature>
<comment type="function">
    <text evidence="3">Removal of H(2)O(2), oxidation of toxic reductants, biosynthesis and degradation of lignin, suberization, auxin catabolism, response to environmental stresses such as wounding, pathogen attack and oxidative stress. These functions might be dependent on each isozyme/isoform in each plant tissue.</text>
</comment>
<dbReference type="InterPro" id="IPR000823">
    <property type="entry name" value="Peroxidase_pln"/>
</dbReference>
<comment type="cofactor">
    <cofactor evidence="2">
        <name>heme b</name>
        <dbReference type="ChEBI" id="CHEBI:60344"/>
    </cofactor>
</comment>
<keyword evidence="11" id="KW-0106">Calcium</keyword>
<dbReference type="InterPro" id="IPR019794">
    <property type="entry name" value="Peroxidases_AS"/>
</dbReference>
<dbReference type="GO" id="GO:0020037">
    <property type="term" value="F:heme binding"/>
    <property type="evidence" value="ECO:0007669"/>
    <property type="project" value="InterPro"/>
</dbReference>
<evidence type="ECO:0000256" key="5">
    <source>
        <dbReference type="ARBA" id="ARBA00022559"/>
    </source>
</evidence>
<feature type="binding site" evidence="11">
    <location>
        <position position="74"/>
    </location>
    <ligand>
        <name>Ca(2+)</name>
        <dbReference type="ChEBI" id="CHEBI:29108"/>
        <label>1</label>
    </ligand>
</feature>
<keyword evidence="9" id="KW-0408">Iron</keyword>
<keyword evidence="14" id="KW-0732">Signal</keyword>
<evidence type="ECO:0000256" key="2">
    <source>
        <dbReference type="ARBA" id="ARBA00001970"/>
    </source>
</evidence>
<evidence type="ECO:0000256" key="14">
    <source>
        <dbReference type="SAM" id="SignalP"/>
    </source>
</evidence>
<dbReference type="Pfam" id="PF00141">
    <property type="entry name" value="peroxidase"/>
    <property type="match status" value="1"/>
</dbReference>
<accession>A0AA88CWW6</accession>
<dbReference type="PROSITE" id="PS50873">
    <property type="entry name" value="PEROXIDASE_4"/>
    <property type="match status" value="1"/>
</dbReference>
<dbReference type="EC" id="1.11.1.7" evidence="4"/>
<keyword evidence="5" id="KW-0575">Peroxidase</keyword>
<dbReference type="EMBL" id="BTGU01006485">
    <property type="protein sequence ID" value="GMN20709.1"/>
    <property type="molecule type" value="Genomic_DNA"/>
</dbReference>
<comment type="catalytic activity">
    <reaction evidence="1">
        <text>2 a phenolic donor + H2O2 = 2 a phenolic radical donor + 2 H2O</text>
        <dbReference type="Rhea" id="RHEA:56136"/>
        <dbReference type="ChEBI" id="CHEBI:15377"/>
        <dbReference type="ChEBI" id="CHEBI:16240"/>
        <dbReference type="ChEBI" id="CHEBI:139520"/>
        <dbReference type="ChEBI" id="CHEBI:139521"/>
        <dbReference type="EC" id="1.11.1.7"/>
    </reaction>
</comment>
<keyword evidence="7 11" id="KW-0479">Metal-binding</keyword>
<reference evidence="16" key="1">
    <citation type="submission" date="2023-07" db="EMBL/GenBank/DDBJ databases">
        <title>draft genome sequence of fig (Ficus carica).</title>
        <authorList>
            <person name="Takahashi T."/>
            <person name="Nishimura K."/>
        </authorList>
    </citation>
    <scope>NUCLEOTIDE SEQUENCE</scope>
</reference>
<evidence type="ECO:0000256" key="7">
    <source>
        <dbReference type="ARBA" id="ARBA00022723"/>
    </source>
</evidence>
<feature type="chain" id="PRO_5041689503" description="peroxidase" evidence="14">
    <location>
        <begin position="32"/>
        <end position="90"/>
    </location>
</feature>
<sequence length="90" mass="9697">MAASSSSSSSSNIVLVTFAIALLVFTGSCSAQLSPGFYQKRCPNVFGAVKSVVKSAISKENRIGASLLRLHFHDCFVNVSFVYLFMENVL</sequence>
<dbReference type="InterPro" id="IPR002016">
    <property type="entry name" value="Haem_peroxidase"/>
</dbReference>
<protein>
    <recommendedName>
        <fullName evidence="4">peroxidase</fullName>
        <ecNumber evidence="4">1.11.1.7</ecNumber>
    </recommendedName>
</protein>
<evidence type="ECO:0000256" key="10">
    <source>
        <dbReference type="PIRSR" id="PIRSR600823-1"/>
    </source>
</evidence>
<evidence type="ECO:0000256" key="4">
    <source>
        <dbReference type="ARBA" id="ARBA00012313"/>
    </source>
</evidence>
<feature type="active site" description="Proton acceptor" evidence="10">
    <location>
        <position position="73"/>
    </location>
</feature>
<proteinExistence type="inferred from homology"/>
<dbReference type="PROSITE" id="PS00436">
    <property type="entry name" value="PEROXIDASE_2"/>
    <property type="match status" value="1"/>
</dbReference>
<dbReference type="SUPFAM" id="SSF48113">
    <property type="entry name" value="Heme-dependent peroxidases"/>
    <property type="match status" value="1"/>
</dbReference>
<name>A0AA88CWW6_FICCA</name>
<comment type="cofactor">
    <cofactor evidence="11">
        <name>Ca(2+)</name>
        <dbReference type="ChEBI" id="CHEBI:29108"/>
    </cofactor>
    <text evidence="11">Binds 2 calcium ions per subunit.</text>
</comment>
<organism evidence="16 17">
    <name type="scientific">Ficus carica</name>
    <name type="common">Common fig</name>
    <dbReference type="NCBI Taxonomy" id="3494"/>
    <lineage>
        <taxon>Eukaryota</taxon>
        <taxon>Viridiplantae</taxon>
        <taxon>Streptophyta</taxon>
        <taxon>Embryophyta</taxon>
        <taxon>Tracheophyta</taxon>
        <taxon>Spermatophyta</taxon>
        <taxon>Magnoliopsida</taxon>
        <taxon>eudicotyledons</taxon>
        <taxon>Gunneridae</taxon>
        <taxon>Pentapetalae</taxon>
        <taxon>rosids</taxon>
        <taxon>fabids</taxon>
        <taxon>Rosales</taxon>
        <taxon>Moraceae</taxon>
        <taxon>Ficeae</taxon>
        <taxon>Ficus</taxon>
    </lineage>
</organism>
<evidence type="ECO:0000256" key="1">
    <source>
        <dbReference type="ARBA" id="ARBA00000189"/>
    </source>
</evidence>
<evidence type="ECO:0000256" key="9">
    <source>
        <dbReference type="ARBA" id="ARBA00023004"/>
    </source>
</evidence>
<keyword evidence="6" id="KW-0349">Heme</keyword>
<feature type="signal peptide" evidence="14">
    <location>
        <begin position="1"/>
        <end position="31"/>
    </location>
</feature>
<dbReference type="PRINTS" id="PR00461">
    <property type="entry name" value="PLPEROXIDASE"/>
</dbReference>
<dbReference type="GO" id="GO:0046872">
    <property type="term" value="F:metal ion binding"/>
    <property type="evidence" value="ECO:0007669"/>
    <property type="project" value="UniProtKB-KW"/>
</dbReference>
<dbReference type="GO" id="GO:0140825">
    <property type="term" value="F:lactoperoxidase activity"/>
    <property type="evidence" value="ECO:0007669"/>
    <property type="project" value="UniProtKB-EC"/>
</dbReference>
<evidence type="ECO:0000256" key="11">
    <source>
        <dbReference type="PIRSR" id="PIRSR600823-3"/>
    </source>
</evidence>
<evidence type="ECO:0000313" key="16">
    <source>
        <dbReference type="EMBL" id="GMN20709.1"/>
    </source>
</evidence>
<dbReference type="Gene3D" id="1.10.520.10">
    <property type="match status" value="1"/>
</dbReference>
<dbReference type="AlphaFoldDB" id="A0AA88CWW6"/>
<evidence type="ECO:0000259" key="15">
    <source>
        <dbReference type="PROSITE" id="PS50873"/>
    </source>
</evidence>
<dbReference type="GO" id="GO:0006979">
    <property type="term" value="P:response to oxidative stress"/>
    <property type="evidence" value="ECO:0007669"/>
    <property type="project" value="InterPro"/>
</dbReference>
<keyword evidence="8" id="KW-0560">Oxidoreductase</keyword>
<evidence type="ECO:0000256" key="13">
    <source>
        <dbReference type="RuleBase" id="RU004241"/>
    </source>
</evidence>
<gene>
    <name evidence="16" type="ORF">TIFTF001_048788</name>
</gene>
<dbReference type="PANTHER" id="PTHR31388">
    <property type="entry name" value="PEROXIDASE 72-RELATED"/>
    <property type="match status" value="1"/>
</dbReference>
<feature type="binding site" evidence="11">
    <location>
        <position position="77"/>
    </location>
    <ligand>
        <name>Ca(2+)</name>
        <dbReference type="ChEBI" id="CHEBI:29108"/>
        <label>1</label>
    </ligand>
</feature>
<evidence type="ECO:0000256" key="8">
    <source>
        <dbReference type="ARBA" id="ARBA00023002"/>
    </source>
</evidence>